<comment type="caution">
    <text evidence="2">The sequence shown here is derived from an EMBL/GenBank/DDBJ whole genome shotgun (WGS) entry which is preliminary data.</text>
</comment>
<dbReference type="InterPro" id="IPR058548">
    <property type="entry name" value="MlaB-like_STAS"/>
</dbReference>
<dbReference type="InParanoid" id="A0A2G4YP55"/>
<name>A0A2G4YP55_9PROT</name>
<protein>
    <recommendedName>
        <fullName evidence="1">MlaB-like STAS domain-containing protein</fullName>
    </recommendedName>
</protein>
<dbReference type="AlphaFoldDB" id="A0A2G4YP55"/>
<evidence type="ECO:0000259" key="1">
    <source>
        <dbReference type="Pfam" id="PF13466"/>
    </source>
</evidence>
<evidence type="ECO:0000313" key="2">
    <source>
        <dbReference type="EMBL" id="PHZ84077.1"/>
    </source>
</evidence>
<accession>A0A2G4YP55</accession>
<reference evidence="2 3" key="1">
    <citation type="submission" date="2017-10" db="EMBL/GenBank/DDBJ databases">
        <title>Frigbacter circumglobatus gen. nov. sp. nov., isolated from sediment cultured in situ.</title>
        <authorList>
            <person name="Zhao Z."/>
        </authorList>
    </citation>
    <scope>NUCLEOTIDE SEQUENCE [LARGE SCALE GENOMIC DNA]</scope>
    <source>
        <strain evidence="2 3">ZYL</strain>
    </source>
</reference>
<evidence type="ECO:0000313" key="3">
    <source>
        <dbReference type="Proteomes" id="UP000229730"/>
    </source>
</evidence>
<dbReference type="RefSeq" id="WP_099473888.1">
    <property type="nucleotide sequence ID" value="NZ_CP041025.1"/>
</dbReference>
<sequence>MSAFTIETSHEENRIQLHSVLDLSSAEDLLHGFRNCLETGNALVVSGAEVERLTTPCIQILCAVQKKAALLNVPFTFSEMSDACRQALTDVGIPQDSLILEHTI</sequence>
<dbReference type="Pfam" id="PF13466">
    <property type="entry name" value="STAS_2"/>
    <property type="match status" value="1"/>
</dbReference>
<gene>
    <name evidence="2" type="ORF">CRD36_12810</name>
</gene>
<dbReference type="Proteomes" id="UP000229730">
    <property type="component" value="Unassembled WGS sequence"/>
</dbReference>
<dbReference type="Gene3D" id="3.30.750.24">
    <property type="entry name" value="STAS domain"/>
    <property type="match status" value="1"/>
</dbReference>
<organism evidence="2 3">
    <name type="scientific">Paremcibacter congregatus</name>
    <dbReference type="NCBI Taxonomy" id="2043170"/>
    <lineage>
        <taxon>Bacteria</taxon>
        <taxon>Pseudomonadati</taxon>
        <taxon>Pseudomonadota</taxon>
        <taxon>Alphaproteobacteria</taxon>
        <taxon>Emcibacterales</taxon>
        <taxon>Emcibacteraceae</taxon>
        <taxon>Paremcibacter</taxon>
    </lineage>
</organism>
<feature type="domain" description="MlaB-like STAS" evidence="1">
    <location>
        <begin position="15"/>
        <end position="92"/>
    </location>
</feature>
<keyword evidence="3" id="KW-1185">Reference proteome</keyword>
<dbReference type="EMBL" id="PDEM01000025">
    <property type="protein sequence ID" value="PHZ84077.1"/>
    <property type="molecule type" value="Genomic_DNA"/>
</dbReference>
<dbReference type="SUPFAM" id="SSF52091">
    <property type="entry name" value="SpoIIaa-like"/>
    <property type="match status" value="1"/>
</dbReference>
<dbReference type="OrthoDB" id="7280289at2"/>
<proteinExistence type="predicted"/>
<dbReference type="InterPro" id="IPR036513">
    <property type="entry name" value="STAS_dom_sf"/>
</dbReference>